<dbReference type="Proteomes" id="UP000054217">
    <property type="component" value="Unassembled WGS sequence"/>
</dbReference>
<reference evidence="2" key="2">
    <citation type="submission" date="2015-01" db="EMBL/GenBank/DDBJ databases">
        <title>Evolutionary Origins and Diversification of the Mycorrhizal Mutualists.</title>
        <authorList>
            <consortium name="DOE Joint Genome Institute"/>
            <consortium name="Mycorrhizal Genomics Consortium"/>
            <person name="Kohler A."/>
            <person name="Kuo A."/>
            <person name="Nagy L.G."/>
            <person name="Floudas D."/>
            <person name="Copeland A."/>
            <person name="Barry K.W."/>
            <person name="Cichocki N."/>
            <person name="Veneault-Fourrey C."/>
            <person name="LaButti K."/>
            <person name="Lindquist E.A."/>
            <person name="Lipzen A."/>
            <person name="Lundell T."/>
            <person name="Morin E."/>
            <person name="Murat C."/>
            <person name="Riley R."/>
            <person name="Ohm R."/>
            <person name="Sun H."/>
            <person name="Tunlid A."/>
            <person name="Henrissat B."/>
            <person name="Grigoriev I.V."/>
            <person name="Hibbett D.S."/>
            <person name="Martin F."/>
        </authorList>
    </citation>
    <scope>NUCLEOTIDE SEQUENCE [LARGE SCALE GENOMIC DNA]</scope>
    <source>
        <strain evidence="2">Marx 270</strain>
    </source>
</reference>
<protein>
    <recommendedName>
        <fullName evidence="3">Retrotransposon gag domain-containing protein</fullName>
    </recommendedName>
</protein>
<name>A0A0C3NUN4_PISTI</name>
<dbReference type="EMBL" id="KN832010">
    <property type="protein sequence ID" value="KIN98918.1"/>
    <property type="molecule type" value="Genomic_DNA"/>
</dbReference>
<proteinExistence type="predicted"/>
<reference evidence="1 2" key="1">
    <citation type="submission" date="2014-04" db="EMBL/GenBank/DDBJ databases">
        <authorList>
            <consortium name="DOE Joint Genome Institute"/>
            <person name="Kuo A."/>
            <person name="Kohler A."/>
            <person name="Costa M.D."/>
            <person name="Nagy L.G."/>
            <person name="Floudas D."/>
            <person name="Copeland A."/>
            <person name="Barry K.W."/>
            <person name="Cichocki N."/>
            <person name="Veneault-Fourrey C."/>
            <person name="LaButti K."/>
            <person name="Lindquist E.A."/>
            <person name="Lipzen A."/>
            <person name="Lundell T."/>
            <person name="Morin E."/>
            <person name="Murat C."/>
            <person name="Sun H."/>
            <person name="Tunlid A."/>
            <person name="Henrissat B."/>
            <person name="Grigoriev I.V."/>
            <person name="Hibbett D.S."/>
            <person name="Martin F."/>
            <person name="Nordberg H.P."/>
            <person name="Cantor M.N."/>
            <person name="Hua S.X."/>
        </authorList>
    </citation>
    <scope>NUCLEOTIDE SEQUENCE [LARGE SCALE GENOMIC DNA]</scope>
    <source>
        <strain evidence="1 2">Marx 270</strain>
    </source>
</reference>
<organism evidence="1 2">
    <name type="scientific">Pisolithus tinctorius Marx 270</name>
    <dbReference type="NCBI Taxonomy" id="870435"/>
    <lineage>
        <taxon>Eukaryota</taxon>
        <taxon>Fungi</taxon>
        <taxon>Dikarya</taxon>
        <taxon>Basidiomycota</taxon>
        <taxon>Agaricomycotina</taxon>
        <taxon>Agaricomycetes</taxon>
        <taxon>Agaricomycetidae</taxon>
        <taxon>Boletales</taxon>
        <taxon>Sclerodermatineae</taxon>
        <taxon>Pisolithaceae</taxon>
        <taxon>Pisolithus</taxon>
    </lineage>
</organism>
<evidence type="ECO:0008006" key="3">
    <source>
        <dbReference type="Google" id="ProtNLM"/>
    </source>
</evidence>
<sequence>MSPSYSAPLGSSLGISPTAFPYLHATQRTKLEELLEPFHRLSISSSEILIPVADPRDISEPHSSDSDLGLDEIFQSPESPAFYPAFPGGFDFDEPFDPPTERRVLLPLSELNSLLSLPASDSELAAEQLLLPFHSLITNSAITLSSQIPVQITLASTLSNSAPILPQILIQIPVLPHTMSGARDMPLRGSNKALKFSGRTEDITCYLEDVEQLCVKAGLDTRKDKIHWVICYADHNEVEFWSTLDAATNSFNDWDMFSNKLLNYYPGALVKDCHYTKADLETLLYHQVQKPMGSLEDLSKYVQEFRRILGLAQKKKKLPEDYINEKFLEGFPEFLAHTIATF</sequence>
<dbReference type="InParanoid" id="A0A0C3NUN4"/>
<dbReference type="AlphaFoldDB" id="A0A0C3NUN4"/>
<dbReference type="HOGENOM" id="CLU_966816_0_0_1"/>
<gene>
    <name evidence="1" type="ORF">M404DRAFT_30886</name>
</gene>
<keyword evidence="2" id="KW-1185">Reference proteome</keyword>
<evidence type="ECO:0000313" key="2">
    <source>
        <dbReference type="Proteomes" id="UP000054217"/>
    </source>
</evidence>
<evidence type="ECO:0000313" key="1">
    <source>
        <dbReference type="EMBL" id="KIN98918.1"/>
    </source>
</evidence>
<dbReference type="OrthoDB" id="2693487at2759"/>
<accession>A0A0C3NUN4</accession>